<keyword evidence="4" id="KW-0862">Zinc</keyword>
<evidence type="ECO:0000256" key="3">
    <source>
        <dbReference type="ARBA" id="ARBA00022801"/>
    </source>
</evidence>
<sequence length="273" mass="29742">MRTEILGPVDVDDAPDIAVIGGIHGDEPCGVQAIERFCSGALIDAIQRPVKLIIANERALEANMRYIEGDLNRLFPGDPESELYEERLAFDLYQEIKDCTTLGFHSTISFDEPFGTFANLTPQKATIMQALPLEHAADFSGHVTGRGVNLSEFVNVEAGYQGSEAAVENAYACLIAYLRVMDALPAEADITPTTHYQVQHTIEKIPNETYDVHVNNFEQVSPGMEYATTGTGKSLLADSAFWPVLMSSHGHDTLLGYAAKRTGEISATVTDSD</sequence>
<dbReference type="EMBL" id="FR746099">
    <property type="protein sequence ID" value="CCC39504.1"/>
    <property type="molecule type" value="Genomic_DNA"/>
</dbReference>
<dbReference type="HOGENOM" id="CLU_1064042_0_0_2"/>
<dbReference type="InterPro" id="IPR055438">
    <property type="entry name" value="AstE_AspA_cat"/>
</dbReference>
<dbReference type="Pfam" id="PF24827">
    <property type="entry name" value="AstE_AspA_cat"/>
    <property type="match status" value="1"/>
</dbReference>
<evidence type="ECO:0000256" key="2">
    <source>
        <dbReference type="ARBA" id="ARBA00022723"/>
    </source>
</evidence>
<keyword evidence="2" id="KW-0479">Metal-binding</keyword>
<gene>
    <name evidence="6" type="ordered locus">Hqrw_1560</name>
</gene>
<comment type="cofactor">
    <cofactor evidence="1">
        <name>Zn(2+)</name>
        <dbReference type="ChEBI" id="CHEBI:29105"/>
    </cofactor>
</comment>
<dbReference type="Proteomes" id="UP000007954">
    <property type="component" value="Chromosome"/>
</dbReference>
<evidence type="ECO:0000313" key="6">
    <source>
        <dbReference type="EMBL" id="CCC39504.1"/>
    </source>
</evidence>
<dbReference type="GO" id="GO:0016788">
    <property type="term" value="F:hydrolase activity, acting on ester bonds"/>
    <property type="evidence" value="ECO:0007669"/>
    <property type="project" value="InterPro"/>
</dbReference>
<dbReference type="PANTHER" id="PTHR15162:SF7">
    <property type="entry name" value="SUCCINYLGLUTAMATE DESUCCINYLASE"/>
    <property type="match status" value="1"/>
</dbReference>
<evidence type="ECO:0000313" key="7">
    <source>
        <dbReference type="Proteomes" id="UP000007954"/>
    </source>
</evidence>
<dbReference type="SUPFAM" id="SSF53187">
    <property type="entry name" value="Zn-dependent exopeptidases"/>
    <property type="match status" value="1"/>
</dbReference>
<dbReference type="GO" id="GO:0046872">
    <property type="term" value="F:metal ion binding"/>
    <property type="evidence" value="ECO:0007669"/>
    <property type="project" value="UniProtKB-KW"/>
</dbReference>
<evidence type="ECO:0000259" key="5">
    <source>
        <dbReference type="Pfam" id="PF24827"/>
    </source>
</evidence>
<dbReference type="InterPro" id="IPR050178">
    <property type="entry name" value="AspA/AstE_fam"/>
</dbReference>
<dbReference type="Gene3D" id="3.40.630.10">
    <property type="entry name" value="Zn peptidases"/>
    <property type="match status" value="1"/>
</dbReference>
<dbReference type="KEGG" id="hwc:Hqrw_1560"/>
<reference evidence="6 7" key="1">
    <citation type="journal article" date="2011" name="PLoS ONE">
        <title>Haloquadratum walsbyi: limited diversity in a global pond.</title>
        <authorList>
            <person name="Dyall-Smith M."/>
            <person name="Pfeiffer F."/>
            <person name="Klee K."/>
            <person name="Palm P."/>
            <person name="Gross K."/>
            <person name="Schuster S.C."/>
            <person name="Rampp M."/>
            <person name="Oesterhelt D."/>
        </authorList>
    </citation>
    <scope>NUCLEOTIDE SEQUENCE [LARGE SCALE GENOMIC DNA]</scope>
    <source>
        <strain evidence="7">DSM 16854 / JCM 12705 / C23</strain>
    </source>
</reference>
<feature type="domain" description="Succinylglutamate desuccinylase/Aspartoacylase catalytic" evidence="5">
    <location>
        <begin position="14"/>
        <end position="96"/>
    </location>
</feature>
<dbReference type="AlphaFoldDB" id="G0LK78"/>
<protein>
    <submittedName>
        <fullName evidence="6">AstE domain protein</fullName>
    </submittedName>
</protein>
<keyword evidence="3" id="KW-0378">Hydrolase</keyword>
<evidence type="ECO:0000256" key="4">
    <source>
        <dbReference type="ARBA" id="ARBA00022833"/>
    </source>
</evidence>
<proteinExistence type="predicted"/>
<dbReference type="PANTHER" id="PTHR15162">
    <property type="entry name" value="ASPARTOACYLASE"/>
    <property type="match status" value="1"/>
</dbReference>
<organism evidence="6 7">
    <name type="scientific">Haloquadratum walsbyi (strain DSM 16854 / JCM 12705 / C23)</name>
    <dbReference type="NCBI Taxonomy" id="768065"/>
    <lineage>
        <taxon>Archaea</taxon>
        <taxon>Methanobacteriati</taxon>
        <taxon>Methanobacteriota</taxon>
        <taxon>Stenosarchaea group</taxon>
        <taxon>Halobacteria</taxon>
        <taxon>Halobacteriales</taxon>
        <taxon>Haloferacaceae</taxon>
        <taxon>Haloquadratum</taxon>
    </lineage>
</organism>
<dbReference type="GO" id="GO:0005829">
    <property type="term" value="C:cytosol"/>
    <property type="evidence" value="ECO:0007669"/>
    <property type="project" value="TreeGrafter"/>
</dbReference>
<accession>G0LK78</accession>
<name>G0LK78_HALWC</name>
<evidence type="ECO:0000256" key="1">
    <source>
        <dbReference type="ARBA" id="ARBA00001947"/>
    </source>
</evidence>